<evidence type="ECO:0000313" key="7">
    <source>
        <dbReference type="EMBL" id="QPE04433.1"/>
    </source>
</evidence>
<dbReference type="PANTHER" id="PTHR21716">
    <property type="entry name" value="TRANSMEMBRANE PROTEIN"/>
    <property type="match status" value="1"/>
</dbReference>
<evidence type="ECO:0000256" key="1">
    <source>
        <dbReference type="ARBA" id="ARBA00004141"/>
    </source>
</evidence>
<dbReference type="RefSeq" id="WP_195692511.1">
    <property type="nucleotide sequence ID" value="NZ_CP064760.1"/>
</dbReference>
<organism evidence="7 8">
    <name type="scientific">Microbacterium schleiferi</name>
    <dbReference type="NCBI Taxonomy" id="69362"/>
    <lineage>
        <taxon>Bacteria</taxon>
        <taxon>Bacillati</taxon>
        <taxon>Actinomycetota</taxon>
        <taxon>Actinomycetes</taxon>
        <taxon>Micrococcales</taxon>
        <taxon>Microbacteriaceae</taxon>
        <taxon>Microbacterium</taxon>
    </lineage>
</organism>
<keyword evidence="3 6" id="KW-0812">Transmembrane</keyword>
<dbReference type="GO" id="GO:0055085">
    <property type="term" value="P:transmembrane transport"/>
    <property type="evidence" value="ECO:0007669"/>
    <property type="project" value="TreeGrafter"/>
</dbReference>
<name>A0A7S8MWW8_9MICO</name>
<evidence type="ECO:0000256" key="2">
    <source>
        <dbReference type="ARBA" id="ARBA00009773"/>
    </source>
</evidence>
<feature type="transmembrane region" description="Helical" evidence="6">
    <location>
        <begin position="21"/>
        <end position="39"/>
    </location>
</feature>
<evidence type="ECO:0000256" key="3">
    <source>
        <dbReference type="ARBA" id="ARBA00022692"/>
    </source>
</evidence>
<dbReference type="KEGG" id="msf:IT882_15025"/>
<evidence type="ECO:0000256" key="5">
    <source>
        <dbReference type="ARBA" id="ARBA00023136"/>
    </source>
</evidence>
<accession>A0A7S8MWW8</accession>
<keyword evidence="5 6" id="KW-0472">Membrane</keyword>
<keyword evidence="8" id="KW-1185">Reference proteome</keyword>
<evidence type="ECO:0000256" key="4">
    <source>
        <dbReference type="ARBA" id="ARBA00022989"/>
    </source>
</evidence>
<evidence type="ECO:0000313" key="8">
    <source>
        <dbReference type="Proteomes" id="UP000594480"/>
    </source>
</evidence>
<evidence type="ECO:0000256" key="6">
    <source>
        <dbReference type="SAM" id="Phobius"/>
    </source>
</evidence>
<dbReference type="AlphaFoldDB" id="A0A7S8MWW8"/>
<feature type="transmembrane region" description="Helical" evidence="6">
    <location>
        <begin position="217"/>
        <end position="241"/>
    </location>
</feature>
<reference evidence="7 8" key="1">
    <citation type="submission" date="2020-11" db="EMBL/GenBank/DDBJ databases">
        <title>Amino acid is mineralized and recycled by bacteria in oceanic microbiome.</title>
        <authorList>
            <person name="Zheng L.Y."/>
        </authorList>
    </citation>
    <scope>NUCLEOTIDE SEQUENCE [LARGE SCALE GENOMIC DNA]</scope>
    <source>
        <strain evidence="7 8">A32-1</strain>
    </source>
</reference>
<dbReference type="EMBL" id="CP064760">
    <property type="protein sequence ID" value="QPE04433.1"/>
    <property type="molecule type" value="Genomic_DNA"/>
</dbReference>
<protein>
    <submittedName>
        <fullName evidence="7">AI-2E family transporter</fullName>
    </submittedName>
</protein>
<feature type="transmembrane region" description="Helical" evidence="6">
    <location>
        <begin position="314"/>
        <end position="347"/>
    </location>
</feature>
<dbReference type="Proteomes" id="UP000594480">
    <property type="component" value="Chromosome"/>
</dbReference>
<dbReference type="InterPro" id="IPR002549">
    <property type="entry name" value="AI-2E-like"/>
</dbReference>
<feature type="transmembrane region" description="Helical" evidence="6">
    <location>
        <begin position="151"/>
        <end position="184"/>
    </location>
</feature>
<dbReference type="PANTHER" id="PTHR21716:SF62">
    <property type="entry name" value="TRANSPORT PROTEIN YDBI-RELATED"/>
    <property type="match status" value="1"/>
</dbReference>
<feature type="transmembrane region" description="Helical" evidence="6">
    <location>
        <begin position="247"/>
        <end position="269"/>
    </location>
</feature>
<comment type="similarity">
    <text evidence="2">Belongs to the autoinducer-2 exporter (AI-2E) (TC 2.A.86) family.</text>
</comment>
<dbReference type="Pfam" id="PF01594">
    <property type="entry name" value="AI-2E_transport"/>
    <property type="match status" value="1"/>
</dbReference>
<comment type="subcellular location">
    <subcellularLocation>
        <location evidence="1">Membrane</location>
        <topology evidence="1">Multi-pass membrane protein</topology>
    </subcellularLocation>
</comment>
<dbReference type="GO" id="GO:0016020">
    <property type="term" value="C:membrane"/>
    <property type="evidence" value="ECO:0007669"/>
    <property type="project" value="UniProtKB-SubCell"/>
</dbReference>
<proteinExistence type="inferred from homology"/>
<keyword evidence="4 6" id="KW-1133">Transmembrane helix</keyword>
<gene>
    <name evidence="7" type="ORF">IT882_15025</name>
</gene>
<feature type="transmembrane region" description="Helical" evidence="6">
    <location>
        <begin position="45"/>
        <end position="63"/>
    </location>
</feature>
<feature type="transmembrane region" description="Helical" evidence="6">
    <location>
        <begin position="276"/>
        <end position="294"/>
    </location>
</feature>
<feature type="transmembrane region" description="Helical" evidence="6">
    <location>
        <begin position="75"/>
        <end position="96"/>
    </location>
</feature>
<sequence length="362" mass="37887">MTPEEQPPQRTRASLTSPLTLGFALAIGVLIAVALATALVGVSTVILSIVLALFLALGLDPLVSRIERAGIARGWGIAIVFTAFAVVVALVIWLIVPRVIQQLVEFVQAVPAAMAALASQDWFVTAMDALGANPDAVAEGVAQFFSDPERLLALTGGVVATGFGVIGGISSTIVIVALTLYMLASIEGMKSAFYRFTPAYGRSTVIRLTETITGSMGGFVMTMAVLGALNATLVMLLHVVLRLPFPALMGVIAFFLTLIPVVGSVLFWVVGSVVALFTDPVAALIFAVLYLVYMQVESYVLTPRLMGKSIAVPGILVLIGAMVGAALLGLLGALVAVPVVAAITLIVREVVFVRQDARTVRL</sequence>